<keyword evidence="3" id="KW-0812">Transmembrane</keyword>
<evidence type="ECO:0000313" key="5">
    <source>
        <dbReference type="EMBL" id="ABO57509.1"/>
    </source>
</evidence>
<evidence type="ECO:0000256" key="1">
    <source>
        <dbReference type="ARBA" id="ARBA00022801"/>
    </source>
</evidence>
<organism evidence="5 6">
    <name type="scientific">Burkholderia vietnamiensis (strain G4 / LMG 22486)</name>
    <name type="common">Burkholderia cepacia (strain R1808)</name>
    <dbReference type="NCBI Taxonomy" id="269482"/>
    <lineage>
        <taxon>Bacteria</taxon>
        <taxon>Pseudomonadati</taxon>
        <taxon>Pseudomonadota</taxon>
        <taxon>Betaproteobacteria</taxon>
        <taxon>Burkholderiales</taxon>
        <taxon>Burkholderiaceae</taxon>
        <taxon>Burkholderia</taxon>
        <taxon>Burkholderia cepacia complex</taxon>
    </lineage>
</organism>
<name>A4JMK6_BURVG</name>
<dbReference type="Proteomes" id="UP000002287">
    <property type="component" value="Chromosome 2"/>
</dbReference>
<dbReference type="PANTHER" id="PTHR33308:SF9">
    <property type="entry name" value="PEPTIDOGLYCAN HYDROLASE FLGJ"/>
    <property type="match status" value="1"/>
</dbReference>
<keyword evidence="3" id="KW-1133">Transmembrane helix</keyword>
<dbReference type="eggNOG" id="COG5283">
    <property type="taxonomic scope" value="Bacteria"/>
</dbReference>
<dbReference type="Gene3D" id="1.10.530.10">
    <property type="match status" value="1"/>
</dbReference>
<dbReference type="InterPro" id="IPR051056">
    <property type="entry name" value="Glycosyl_Hydrolase_73"/>
</dbReference>
<reference evidence="6" key="1">
    <citation type="submission" date="2007-03" db="EMBL/GenBank/DDBJ databases">
        <title>Complete sequence of chromosome 2 of Burkholderia vietnamiensis G4.</title>
        <authorList>
            <consortium name="US DOE Joint Genome Institute"/>
            <person name="Copeland A."/>
            <person name="Lucas S."/>
            <person name="Lapidus A."/>
            <person name="Barry K."/>
            <person name="Detter J.C."/>
            <person name="Glavina del Rio T."/>
            <person name="Hammon N."/>
            <person name="Israni S."/>
            <person name="Dalin E."/>
            <person name="Tice H."/>
            <person name="Pitluck S."/>
            <person name="Chain P."/>
            <person name="Malfatti S."/>
            <person name="Shin M."/>
            <person name="Vergez L."/>
            <person name="Schmutz J."/>
            <person name="Larimer F."/>
            <person name="Land M."/>
            <person name="Hauser L."/>
            <person name="Kyrpides N."/>
            <person name="Tiedje J."/>
            <person name="Richardson P."/>
        </authorList>
    </citation>
    <scope>NUCLEOTIDE SEQUENCE [LARGE SCALE GENOMIC DNA]</scope>
    <source>
        <strain evidence="6">G4 / LMG 22486</strain>
    </source>
</reference>
<feature type="domain" description="Mannosyl-glycoprotein endo-beta-N-acetylglucosamidase-like" evidence="4">
    <location>
        <begin position="418"/>
        <end position="563"/>
    </location>
</feature>
<feature type="region of interest" description="Disordered" evidence="2">
    <location>
        <begin position="386"/>
        <end position="416"/>
    </location>
</feature>
<protein>
    <submittedName>
        <fullName evidence="5">Mannosyl-glycoprotein endo-beta-N-acetylglucosamidase</fullName>
    </submittedName>
</protein>
<dbReference type="EMBL" id="CP000615">
    <property type="protein sequence ID" value="ABO57509.1"/>
    <property type="molecule type" value="Genomic_DNA"/>
</dbReference>
<feature type="transmembrane region" description="Helical" evidence="3">
    <location>
        <begin position="49"/>
        <end position="70"/>
    </location>
</feature>
<keyword evidence="1" id="KW-0378">Hydrolase</keyword>
<evidence type="ECO:0000256" key="3">
    <source>
        <dbReference type="SAM" id="Phobius"/>
    </source>
</evidence>
<feature type="compositionally biased region" description="Low complexity" evidence="2">
    <location>
        <begin position="396"/>
        <end position="416"/>
    </location>
</feature>
<gene>
    <name evidence="5" type="ordered locus">Bcep1808_4546</name>
</gene>
<evidence type="ECO:0000256" key="2">
    <source>
        <dbReference type="SAM" id="MobiDB-lite"/>
    </source>
</evidence>
<dbReference type="PANTHER" id="PTHR33308">
    <property type="entry name" value="PEPTIDOGLYCAN HYDROLASE FLGJ"/>
    <property type="match status" value="1"/>
</dbReference>
<dbReference type="SMART" id="SM00047">
    <property type="entry name" value="LYZ2"/>
    <property type="match status" value="1"/>
</dbReference>
<dbReference type="Pfam" id="PF01832">
    <property type="entry name" value="Glucosaminidase"/>
    <property type="match status" value="1"/>
</dbReference>
<dbReference type="KEGG" id="bvi:Bcep1808_4546"/>
<accession>A4JMK6</accession>
<proteinExistence type="predicted"/>
<keyword evidence="3" id="KW-0472">Membrane</keyword>
<dbReference type="CAZy" id="GH73">
    <property type="family name" value="Glycoside Hydrolase Family 73"/>
</dbReference>
<dbReference type="GO" id="GO:0004040">
    <property type="term" value="F:amidase activity"/>
    <property type="evidence" value="ECO:0007669"/>
    <property type="project" value="InterPro"/>
</dbReference>
<dbReference type="AlphaFoldDB" id="A4JMK6"/>
<dbReference type="InterPro" id="IPR002901">
    <property type="entry name" value="MGlyc_endo_b_GlcNAc-like_dom"/>
</dbReference>
<dbReference type="HOGENOM" id="CLU_029422_0_0_4"/>
<sequence>MRRIAARWKEKMADSVVIREFLVALGFRVDEKGLKNFREGVEGATKGVVHLISTISGAALTVGAGISAFASKLERLYFVAQRTGAAETSLKSLEFAARNFGVSSEQAIGTVENLARMLRNVPGSEGLLQQMGVQTRDANGNLRDSVDLLTDLGGVLAKMPQYEANAYGGVFGIDENLLLAMRNGDFEKFLKQYREMSKTTGLDKAADDSHKFMTQLRGLGTTFENLGIRVEGAMLQKVGPSLDRFQHWMDEHCDEIAKRIADIASAFVNAAAAMGPPLKWMADKLVELDDATNGWSTRAIALLGVLRLLGGAAVIGGVSSLATAVAAVGAGFAGWKIGDSIRDIVDKFITQKSGGKYRSLWDIITGTDRSGLDKTGGYTQAEIDSVKDDGGAKLTPPRGAAPAASPSSGAPAASGGSNLSAPGFIDRVRAAIAAAKESERKYGVPWLVTFAQWALESGFGSSGLSKRSNNPFSIQATKGQDFVLGLDHRADGTPYQAKFRRFKTLEDAFDAHAQLLAKGRPYANARRHMGDAFSFADALTGVYAEDPQYGAKLKAIMARALGNSEWLAQGPQTSSARATGRGDVSRSVDVKQDVRIEVNGVNDPAAAGREVARNQAQVANNMAREMRGVIA</sequence>
<evidence type="ECO:0000313" key="6">
    <source>
        <dbReference type="Proteomes" id="UP000002287"/>
    </source>
</evidence>
<evidence type="ECO:0000259" key="4">
    <source>
        <dbReference type="SMART" id="SM00047"/>
    </source>
</evidence>
<dbReference type="eggNOG" id="COG1705">
    <property type="taxonomic scope" value="Bacteria"/>
</dbReference>